<gene>
    <name evidence="2" type="ORF">GCM10011322_21420</name>
</gene>
<dbReference type="InterPro" id="IPR023606">
    <property type="entry name" value="CoA-Trfase_III_dom_1_sf"/>
</dbReference>
<name>A0A917Q7Z7_9HYPH</name>
<dbReference type="AlphaFoldDB" id="A0A917Q7Z7"/>
<dbReference type="InterPro" id="IPR044855">
    <property type="entry name" value="CoA-Trfase_III_dom3_sf"/>
</dbReference>
<dbReference type="InterPro" id="IPR003673">
    <property type="entry name" value="CoA-Trfase_fam_III"/>
</dbReference>
<protein>
    <submittedName>
        <fullName evidence="2">CoA transferase</fullName>
    </submittedName>
</protein>
<dbReference type="PANTHER" id="PTHR48207:SF3">
    <property type="entry name" value="SUCCINATE--HYDROXYMETHYLGLUTARATE COA-TRANSFERASE"/>
    <property type="match status" value="1"/>
</dbReference>
<reference evidence="2 3" key="1">
    <citation type="journal article" date="2014" name="Int. J. Syst. Evol. Microbiol.">
        <title>Complete genome sequence of Corynebacterium casei LMG S-19264T (=DSM 44701T), isolated from a smear-ripened cheese.</title>
        <authorList>
            <consortium name="US DOE Joint Genome Institute (JGI-PGF)"/>
            <person name="Walter F."/>
            <person name="Albersmeier A."/>
            <person name="Kalinowski J."/>
            <person name="Ruckert C."/>
        </authorList>
    </citation>
    <scope>NUCLEOTIDE SEQUENCE [LARGE SCALE GENOMIC DNA]</scope>
    <source>
        <strain evidence="2 3">CGMCC 1.9161</strain>
    </source>
</reference>
<accession>A0A917Q7Z7</accession>
<evidence type="ECO:0000313" key="3">
    <source>
        <dbReference type="Proteomes" id="UP000600449"/>
    </source>
</evidence>
<sequence>MRVRRFPREARAGKPKDGPIRAAEVLSMTDTAASRPETSAKSLAGITVLDLTRVLAGPSATQLLGDLGARVIKVERPGSGDDTRAWGPPFVPDETGAPSDLSAYFLAANRNKSSIVLDITTPAGVEIVRALAAKADVVVENYKPGDLARRGLGYEDLRAIKPDLVWCSITGFGHDGPYAERIGYDFLVQAMGGIMSITGEPDGEPMKVGVGISDLMCGMYASVGILAALRHRDATGEGQFLEVSLYDTQISWLVNAATNTLVSGKAPRRLGNRHPNIAPYQTYRAADGHLVVAVGNDGQFRRFCAALEAPELASDPRFATNAGRLEHLDALNAALDPIVARADVATWVARLERAQVPAGPVASVPEALSDPHTRAREMVIEMPSPIVDGETLRLLGNPLKLRATPASYDKAPPRLGADRDTVLAEVLGLDPASIVDLAARGAFGAEVGPGD</sequence>
<evidence type="ECO:0000313" key="2">
    <source>
        <dbReference type="EMBL" id="GGK34384.1"/>
    </source>
</evidence>
<dbReference type="InterPro" id="IPR050483">
    <property type="entry name" value="CoA-transferase_III_domain"/>
</dbReference>
<proteinExistence type="predicted"/>
<dbReference type="PANTHER" id="PTHR48207">
    <property type="entry name" value="SUCCINATE--HYDROXYMETHYLGLUTARATE COA-TRANSFERASE"/>
    <property type="match status" value="1"/>
</dbReference>
<organism evidence="2 3">
    <name type="scientific">Salinarimonas ramus</name>
    <dbReference type="NCBI Taxonomy" id="690164"/>
    <lineage>
        <taxon>Bacteria</taxon>
        <taxon>Pseudomonadati</taxon>
        <taxon>Pseudomonadota</taxon>
        <taxon>Alphaproteobacteria</taxon>
        <taxon>Hyphomicrobiales</taxon>
        <taxon>Salinarimonadaceae</taxon>
        <taxon>Salinarimonas</taxon>
    </lineage>
</organism>
<dbReference type="EMBL" id="BMMF01000005">
    <property type="protein sequence ID" value="GGK34384.1"/>
    <property type="molecule type" value="Genomic_DNA"/>
</dbReference>
<dbReference type="Pfam" id="PF02515">
    <property type="entry name" value="CoA_transf_3"/>
    <property type="match status" value="1"/>
</dbReference>
<dbReference type="GO" id="GO:0008410">
    <property type="term" value="F:CoA-transferase activity"/>
    <property type="evidence" value="ECO:0007669"/>
    <property type="project" value="TreeGrafter"/>
</dbReference>
<dbReference type="SUPFAM" id="SSF89796">
    <property type="entry name" value="CoA-transferase family III (CaiB/BaiF)"/>
    <property type="match status" value="1"/>
</dbReference>
<keyword evidence="1 2" id="KW-0808">Transferase</keyword>
<keyword evidence="3" id="KW-1185">Reference proteome</keyword>
<dbReference type="Gene3D" id="3.30.1540.10">
    <property type="entry name" value="formyl-coa transferase, domain 3"/>
    <property type="match status" value="1"/>
</dbReference>
<dbReference type="Gene3D" id="3.40.50.10540">
    <property type="entry name" value="Crotonobetainyl-coa:carnitine coa-transferase, domain 1"/>
    <property type="match status" value="1"/>
</dbReference>
<dbReference type="Proteomes" id="UP000600449">
    <property type="component" value="Unassembled WGS sequence"/>
</dbReference>
<comment type="caution">
    <text evidence="2">The sequence shown here is derived from an EMBL/GenBank/DDBJ whole genome shotgun (WGS) entry which is preliminary data.</text>
</comment>
<evidence type="ECO:0000256" key="1">
    <source>
        <dbReference type="ARBA" id="ARBA00022679"/>
    </source>
</evidence>